<dbReference type="InterPro" id="IPR036869">
    <property type="entry name" value="J_dom_sf"/>
</dbReference>
<dbReference type="CDD" id="cd06257">
    <property type="entry name" value="DnaJ"/>
    <property type="match status" value="1"/>
</dbReference>
<dbReference type="SUPFAM" id="SSF46565">
    <property type="entry name" value="Chaperone J-domain"/>
    <property type="match status" value="1"/>
</dbReference>
<dbReference type="InterPro" id="IPR001623">
    <property type="entry name" value="DnaJ_domain"/>
</dbReference>
<reference evidence="4" key="1">
    <citation type="submission" date="2021-12" db="EMBL/GenBank/DDBJ databases">
        <title>Enterovibrio ZSDZ35 sp. nov. and Enterovibrio ZSDZ42 sp. nov., isolated from coastal seawater in Qingdao.</title>
        <authorList>
            <person name="Zhang P."/>
        </authorList>
    </citation>
    <scope>NUCLEOTIDE SEQUENCE</scope>
    <source>
        <strain evidence="4">ZSDZ35</strain>
    </source>
</reference>
<evidence type="ECO:0000313" key="5">
    <source>
        <dbReference type="Proteomes" id="UP001149821"/>
    </source>
</evidence>
<keyword evidence="2" id="KW-0175">Coiled coil</keyword>
<gene>
    <name evidence="4" type="ORF">LRP49_16605</name>
</gene>
<dbReference type="EMBL" id="JAJUBB010000013">
    <property type="protein sequence ID" value="MDD1782796.1"/>
    <property type="molecule type" value="Genomic_DNA"/>
</dbReference>
<dbReference type="SMART" id="SM00271">
    <property type="entry name" value="DnaJ"/>
    <property type="match status" value="1"/>
</dbReference>
<sequence>MTTFNELLGTKSNDSEAVIKQRYKLLSHRVHPDKGGSKALMQLVHHAYDNVSKGKGDNYLTPPASISMRDSSLSNLELQKITRERDELNALNQLLKAQLAQAQASSKKQYSGSNAEYERKIAKLEGELVLLKDERNRLKAQKEDTKNEKNKLAADLKRALSENEVLETELDNAPSLQLAAISSWTKRIAMPLIVTLSLVGAGVYGVNKVNWLLVKSWFVGSPPPPPAPALKVVHAVEKKQEDQAEVEQDDVVVSEDFDTGRMPFLQLTKRSGSWSLAAYTESEQPYIAIRSDNGSYIVNDCSGAFTLYLNEQYRPLRVAANLIYMHQNQHFYVYKIPYGQGSSPESWLQSRRLKINDEYFTSDDFGANYNALVDQCQNIS</sequence>
<feature type="domain" description="J" evidence="3">
    <location>
        <begin position="3"/>
        <end position="56"/>
    </location>
</feature>
<dbReference type="RefSeq" id="WP_274143432.1">
    <property type="nucleotide sequence ID" value="NZ_JAJUBB010000013.1"/>
</dbReference>
<protein>
    <recommendedName>
        <fullName evidence="3">J domain-containing protein</fullName>
    </recommendedName>
</protein>
<proteinExistence type="predicted"/>
<evidence type="ECO:0000259" key="3">
    <source>
        <dbReference type="PROSITE" id="PS50076"/>
    </source>
</evidence>
<dbReference type="Gene3D" id="1.10.287.110">
    <property type="entry name" value="DnaJ domain"/>
    <property type="match status" value="1"/>
</dbReference>
<dbReference type="Proteomes" id="UP001149821">
    <property type="component" value="Unassembled WGS sequence"/>
</dbReference>
<evidence type="ECO:0000313" key="4">
    <source>
        <dbReference type="EMBL" id="MDD1782796.1"/>
    </source>
</evidence>
<name>A0ABT5QP81_9GAMM</name>
<feature type="coiled-coil region" evidence="2">
    <location>
        <begin position="78"/>
        <end position="169"/>
    </location>
</feature>
<keyword evidence="5" id="KW-1185">Reference proteome</keyword>
<dbReference type="PROSITE" id="PS50076">
    <property type="entry name" value="DNAJ_2"/>
    <property type="match status" value="1"/>
</dbReference>
<comment type="caution">
    <text evidence="4">The sequence shown here is derived from an EMBL/GenBank/DDBJ whole genome shotgun (WGS) entry which is preliminary data.</text>
</comment>
<evidence type="ECO:0000256" key="2">
    <source>
        <dbReference type="SAM" id="Coils"/>
    </source>
</evidence>
<organism evidence="4 5">
    <name type="scientific">Enterovibrio qingdaonensis</name>
    <dbReference type="NCBI Taxonomy" id="2899818"/>
    <lineage>
        <taxon>Bacteria</taxon>
        <taxon>Pseudomonadati</taxon>
        <taxon>Pseudomonadota</taxon>
        <taxon>Gammaproteobacteria</taxon>
        <taxon>Vibrionales</taxon>
        <taxon>Vibrionaceae</taxon>
        <taxon>Enterovibrio</taxon>
    </lineage>
</organism>
<evidence type="ECO:0000256" key="1">
    <source>
        <dbReference type="ARBA" id="ARBA00023186"/>
    </source>
</evidence>
<accession>A0ABT5QP81</accession>
<keyword evidence="1" id="KW-0143">Chaperone</keyword>